<name>A0A8C4UAF3_FALTI</name>
<dbReference type="InterPro" id="IPR018499">
    <property type="entry name" value="Tetraspanin/Peripherin"/>
</dbReference>
<dbReference type="PANTHER" id="PTHR19282">
    <property type="entry name" value="TETRASPANIN"/>
    <property type="match status" value="1"/>
</dbReference>
<dbReference type="SUPFAM" id="SSF48652">
    <property type="entry name" value="Tetraspanin"/>
    <property type="match status" value="1"/>
</dbReference>
<accession>A0A8C4UAF3</accession>
<evidence type="ECO:0000256" key="6">
    <source>
        <dbReference type="SAM" id="Phobius"/>
    </source>
</evidence>
<keyword evidence="3 6" id="KW-1133">Transmembrane helix</keyword>
<feature type="transmembrane region" description="Helical" evidence="6">
    <location>
        <begin position="221"/>
        <end position="245"/>
    </location>
</feature>
<dbReference type="GO" id="GO:0005886">
    <property type="term" value="C:plasma membrane"/>
    <property type="evidence" value="ECO:0007669"/>
    <property type="project" value="TreeGrafter"/>
</dbReference>
<dbReference type="PANTHER" id="PTHR19282:SF155">
    <property type="entry name" value="TETRASPANIN-2"/>
    <property type="match status" value="1"/>
</dbReference>
<protein>
    <submittedName>
        <fullName evidence="7">Tetraspanin 2</fullName>
    </submittedName>
</protein>
<feature type="transmembrane region" description="Helical" evidence="6">
    <location>
        <begin position="324"/>
        <end position="350"/>
    </location>
</feature>
<feature type="region of interest" description="Disordered" evidence="5">
    <location>
        <begin position="38"/>
        <end position="179"/>
    </location>
</feature>
<keyword evidence="8" id="KW-1185">Reference proteome</keyword>
<dbReference type="Proteomes" id="UP000694562">
    <property type="component" value="Unplaced"/>
</dbReference>
<feature type="compositionally biased region" description="Pro residues" evidence="5">
    <location>
        <begin position="130"/>
        <end position="146"/>
    </location>
</feature>
<feature type="compositionally biased region" description="Low complexity" evidence="5">
    <location>
        <begin position="93"/>
        <end position="111"/>
    </location>
</feature>
<evidence type="ECO:0000313" key="8">
    <source>
        <dbReference type="Proteomes" id="UP000694562"/>
    </source>
</evidence>
<evidence type="ECO:0000256" key="4">
    <source>
        <dbReference type="ARBA" id="ARBA00023136"/>
    </source>
</evidence>
<dbReference type="OrthoDB" id="5870230at2759"/>
<feature type="compositionally biased region" description="Gly residues" evidence="5">
    <location>
        <begin position="155"/>
        <end position="167"/>
    </location>
</feature>
<sequence length="357" mass="38001">PLQICVLFQASARGSATPRAAGGVDCVHAEKRVTGAATCPRRPLLRRRRHRPSRAEPSRRRRSHGRAQAAPTLLPLSPEPRPGGTARPRRRAAACGQRARPPAGALPAAELPDTRRPPGRAQVVGAAPARPSPRPAPHLPPAPPRCSPRRAAGASGRGWGAAAGAGGRHGHGARGDALHQDPAMHLQPDLLGLYVLVGAGALMTTVGFFGCCGAARESQCLLGAFFACLLVIFAAEVTAGVFAFIGKKVAIQEAQKIYEDIYDDYMKNPGGEVNRTIFRYHLALQCCGKDNMEQQMGLPCPENIQMPKNCLIEIQNVIDANLHLIGIVGIAIAGITIFGMIFSMVLCCVIRNTRDMI</sequence>
<dbReference type="Pfam" id="PF00335">
    <property type="entry name" value="Tetraspanin"/>
    <property type="match status" value="1"/>
</dbReference>
<dbReference type="Ensembl" id="ENSFTIT00000009991.1">
    <property type="protein sequence ID" value="ENSFTIP00000009559.1"/>
    <property type="gene ID" value="ENSFTIG00000006476.1"/>
</dbReference>
<feature type="transmembrane region" description="Helical" evidence="6">
    <location>
        <begin position="191"/>
        <end position="214"/>
    </location>
</feature>
<reference evidence="7" key="1">
    <citation type="submission" date="2025-08" db="UniProtKB">
        <authorList>
            <consortium name="Ensembl"/>
        </authorList>
    </citation>
    <scope>IDENTIFICATION</scope>
</reference>
<feature type="compositionally biased region" description="Basic residues" evidence="5">
    <location>
        <begin position="43"/>
        <end position="52"/>
    </location>
</feature>
<evidence type="ECO:0000256" key="3">
    <source>
        <dbReference type="ARBA" id="ARBA00022989"/>
    </source>
</evidence>
<proteinExistence type="predicted"/>
<dbReference type="PRINTS" id="PR00259">
    <property type="entry name" value="TMFOUR"/>
</dbReference>
<organism evidence="7 8">
    <name type="scientific">Falco tinnunculus</name>
    <name type="common">Common kestrel</name>
    <dbReference type="NCBI Taxonomy" id="100819"/>
    <lineage>
        <taxon>Eukaryota</taxon>
        <taxon>Metazoa</taxon>
        <taxon>Chordata</taxon>
        <taxon>Craniata</taxon>
        <taxon>Vertebrata</taxon>
        <taxon>Euteleostomi</taxon>
        <taxon>Archelosauria</taxon>
        <taxon>Archosauria</taxon>
        <taxon>Dinosauria</taxon>
        <taxon>Saurischia</taxon>
        <taxon>Theropoda</taxon>
        <taxon>Coelurosauria</taxon>
        <taxon>Aves</taxon>
        <taxon>Neognathae</taxon>
        <taxon>Neoaves</taxon>
        <taxon>Telluraves</taxon>
        <taxon>Australaves</taxon>
        <taxon>Falconiformes</taxon>
        <taxon>Falconidae</taxon>
        <taxon>Falco</taxon>
    </lineage>
</organism>
<comment type="subcellular location">
    <subcellularLocation>
        <location evidence="1">Membrane</location>
        <topology evidence="1">Multi-pass membrane protein</topology>
    </subcellularLocation>
</comment>
<dbReference type="InterPro" id="IPR008952">
    <property type="entry name" value="Tetraspanin_EC2_sf"/>
</dbReference>
<reference evidence="7" key="2">
    <citation type="submission" date="2025-09" db="UniProtKB">
        <authorList>
            <consortium name="Ensembl"/>
        </authorList>
    </citation>
    <scope>IDENTIFICATION</scope>
</reference>
<evidence type="ECO:0000256" key="2">
    <source>
        <dbReference type="ARBA" id="ARBA00022692"/>
    </source>
</evidence>
<keyword evidence="4 6" id="KW-0472">Membrane</keyword>
<evidence type="ECO:0000313" key="7">
    <source>
        <dbReference type="Ensembl" id="ENSFTIP00000009559.1"/>
    </source>
</evidence>
<evidence type="ECO:0000256" key="5">
    <source>
        <dbReference type="SAM" id="MobiDB-lite"/>
    </source>
</evidence>
<keyword evidence="2 6" id="KW-0812">Transmembrane</keyword>
<dbReference type="AlphaFoldDB" id="A0A8C4UAF3"/>
<evidence type="ECO:0000256" key="1">
    <source>
        <dbReference type="ARBA" id="ARBA00004141"/>
    </source>
</evidence>